<geneLocation type="plasmid" evidence="2">
    <name>pl21533-3</name>
</geneLocation>
<sequence>MSLKKLPKKERHTGCNCSRIRSLHNPVTVQVGATALTHYCGAISIASPLTSKRIAWLLTITPEALLGCPPVPDVEASCDQLSFGSGQN</sequence>
<dbReference type="AlphaFoldDB" id="A0AAC9FJX7"/>
<accession>A0AAC9FJX7</accession>
<proteinExistence type="predicted"/>
<organism evidence="1 2">
    <name type="scientific">Pediococcus damnosus</name>
    <dbReference type="NCBI Taxonomy" id="51663"/>
    <lineage>
        <taxon>Bacteria</taxon>
        <taxon>Bacillati</taxon>
        <taxon>Bacillota</taxon>
        <taxon>Bacilli</taxon>
        <taxon>Lactobacillales</taxon>
        <taxon>Lactobacillaceae</taxon>
        <taxon>Pediococcus</taxon>
    </lineage>
</organism>
<reference evidence="1 2" key="1">
    <citation type="journal article" date="2016" name="PLoS ONE">
        <title>The Identification of Novel Diagnostic Marker Genes for the Detection of Beer Spoiling Pediococcus damnosus Strains Using the BlAst Diagnostic Gene findEr.</title>
        <authorList>
            <person name="Behr J."/>
            <person name="Geissler A.J."/>
            <person name="Schmid J."/>
            <person name="Zehe A."/>
            <person name="Vogel R.F."/>
        </authorList>
    </citation>
    <scope>NUCLEOTIDE SEQUENCE [LARGE SCALE GENOMIC DNA]</scope>
    <source>
        <strain evidence="1 2">TMW 2.1533</strain>
    </source>
</reference>
<name>A0AAC9FJX7_9LACO</name>
<evidence type="ECO:0000313" key="1">
    <source>
        <dbReference type="EMBL" id="AMV63862.1"/>
    </source>
</evidence>
<protein>
    <submittedName>
        <fullName evidence="1">Uncharacterized protein</fullName>
    </submittedName>
</protein>
<keyword evidence="1" id="KW-0614">Plasmid</keyword>
<evidence type="ECO:0000313" key="2">
    <source>
        <dbReference type="Proteomes" id="UP000076405"/>
    </source>
</evidence>
<dbReference type="Proteomes" id="UP000076405">
    <property type="component" value="Plasmid pL21533-3"/>
</dbReference>
<dbReference type="EMBL" id="CP012278">
    <property type="protein sequence ID" value="AMV63862.1"/>
    <property type="molecule type" value="Genomic_DNA"/>
</dbReference>
<gene>
    <name evidence="1" type="ORF">ADU70_0192</name>
</gene>